<evidence type="ECO:0000256" key="1">
    <source>
        <dbReference type="ARBA" id="ARBA00001946"/>
    </source>
</evidence>
<evidence type="ECO:0000256" key="3">
    <source>
        <dbReference type="ARBA" id="ARBA00005300"/>
    </source>
</evidence>
<sequence>MKKVSRYYAVRRSRVPGVYHTWHDCEEQTKGFKGSRFKSFDCQQDAEDFLHAKDSSNFITSISSALHNPLNLDP</sequence>
<protein>
    <recommendedName>
        <fullName evidence="5">Ribonuclease H</fullName>
        <ecNumber evidence="4">3.1.26.4</ecNumber>
    </recommendedName>
</protein>
<dbReference type="EC" id="3.1.26.4" evidence="4"/>
<comment type="function">
    <text evidence="2">Endonuclease that specifically degrades the RNA of RNA-DNA hybrids.</text>
</comment>
<dbReference type="Pfam" id="PF01693">
    <property type="entry name" value="Cauli_VI"/>
    <property type="match status" value="1"/>
</dbReference>
<evidence type="ECO:0000256" key="8">
    <source>
        <dbReference type="ARBA" id="ARBA00022759"/>
    </source>
</evidence>
<evidence type="ECO:0000256" key="6">
    <source>
        <dbReference type="ARBA" id="ARBA00022722"/>
    </source>
</evidence>
<dbReference type="GO" id="GO:0046872">
    <property type="term" value="F:metal ion binding"/>
    <property type="evidence" value="ECO:0007669"/>
    <property type="project" value="UniProtKB-KW"/>
</dbReference>
<gene>
    <name evidence="12" type="ORF">CPB83DRAFT_116852</name>
</gene>
<name>A0A9P6E4D1_9AGAR</name>
<keyword evidence="7" id="KW-0479">Metal-binding</keyword>
<dbReference type="Proteomes" id="UP000807306">
    <property type="component" value="Unassembled WGS sequence"/>
</dbReference>
<feature type="domain" description="Ribonuclease H1 N-terminal" evidence="11">
    <location>
        <begin position="6"/>
        <end position="49"/>
    </location>
</feature>
<reference evidence="12" key="1">
    <citation type="submission" date="2020-11" db="EMBL/GenBank/DDBJ databases">
        <authorList>
            <consortium name="DOE Joint Genome Institute"/>
            <person name="Ahrendt S."/>
            <person name="Riley R."/>
            <person name="Andreopoulos W."/>
            <person name="Labutti K."/>
            <person name="Pangilinan J."/>
            <person name="Ruiz-Duenas F.J."/>
            <person name="Barrasa J.M."/>
            <person name="Sanchez-Garcia M."/>
            <person name="Camarero S."/>
            <person name="Miyauchi S."/>
            <person name="Serrano A."/>
            <person name="Linde D."/>
            <person name="Babiker R."/>
            <person name="Drula E."/>
            <person name="Ayuso-Fernandez I."/>
            <person name="Pacheco R."/>
            <person name="Padilla G."/>
            <person name="Ferreira P."/>
            <person name="Barriuso J."/>
            <person name="Kellner H."/>
            <person name="Castanera R."/>
            <person name="Alfaro M."/>
            <person name="Ramirez L."/>
            <person name="Pisabarro A.G."/>
            <person name="Kuo A."/>
            <person name="Tritt A."/>
            <person name="Lipzen A."/>
            <person name="He G."/>
            <person name="Yan M."/>
            <person name="Ng V."/>
            <person name="Cullen D."/>
            <person name="Martin F."/>
            <person name="Rosso M.-N."/>
            <person name="Henrissat B."/>
            <person name="Hibbett D."/>
            <person name="Martinez A.T."/>
            <person name="Grigoriev I.V."/>
        </authorList>
    </citation>
    <scope>NUCLEOTIDE SEQUENCE</scope>
    <source>
        <strain evidence="12">CBS 506.95</strain>
    </source>
</reference>
<evidence type="ECO:0000256" key="10">
    <source>
        <dbReference type="ARBA" id="ARBA00022842"/>
    </source>
</evidence>
<comment type="cofactor">
    <cofactor evidence="1">
        <name>Mg(2+)</name>
        <dbReference type="ChEBI" id="CHEBI:18420"/>
    </cofactor>
</comment>
<dbReference type="FunFam" id="3.40.970.10:FF:000002">
    <property type="entry name" value="Ribonuclease H"/>
    <property type="match status" value="1"/>
</dbReference>
<keyword evidence="10" id="KW-0460">Magnesium</keyword>
<organism evidence="12 13">
    <name type="scientific">Crepidotus variabilis</name>
    <dbReference type="NCBI Taxonomy" id="179855"/>
    <lineage>
        <taxon>Eukaryota</taxon>
        <taxon>Fungi</taxon>
        <taxon>Dikarya</taxon>
        <taxon>Basidiomycota</taxon>
        <taxon>Agaricomycotina</taxon>
        <taxon>Agaricomycetes</taxon>
        <taxon>Agaricomycetidae</taxon>
        <taxon>Agaricales</taxon>
        <taxon>Agaricineae</taxon>
        <taxon>Crepidotaceae</taxon>
        <taxon>Crepidotus</taxon>
    </lineage>
</organism>
<proteinExistence type="inferred from homology"/>
<evidence type="ECO:0000256" key="7">
    <source>
        <dbReference type="ARBA" id="ARBA00022723"/>
    </source>
</evidence>
<keyword evidence="9" id="KW-0378">Hydrolase</keyword>
<dbReference type="AlphaFoldDB" id="A0A9P6E4D1"/>
<evidence type="ECO:0000259" key="11">
    <source>
        <dbReference type="Pfam" id="PF01693"/>
    </source>
</evidence>
<evidence type="ECO:0000256" key="2">
    <source>
        <dbReference type="ARBA" id="ARBA00004065"/>
    </source>
</evidence>
<evidence type="ECO:0000313" key="12">
    <source>
        <dbReference type="EMBL" id="KAF9522344.1"/>
    </source>
</evidence>
<keyword evidence="6" id="KW-0540">Nuclease</keyword>
<dbReference type="SUPFAM" id="SSF55658">
    <property type="entry name" value="L9 N-domain-like"/>
    <property type="match status" value="1"/>
</dbReference>
<comment type="similarity">
    <text evidence="3">Belongs to the RNase H family.</text>
</comment>
<dbReference type="InterPro" id="IPR037056">
    <property type="entry name" value="RNase_H1_N_sf"/>
</dbReference>
<accession>A0A9P6E4D1</accession>
<keyword evidence="8" id="KW-0255">Endonuclease</keyword>
<dbReference type="InterPro" id="IPR011320">
    <property type="entry name" value="RNase_H1_N"/>
</dbReference>
<comment type="caution">
    <text evidence="12">The sequence shown here is derived from an EMBL/GenBank/DDBJ whole genome shotgun (WGS) entry which is preliminary data.</text>
</comment>
<dbReference type="OrthoDB" id="407198at2759"/>
<evidence type="ECO:0000256" key="5">
    <source>
        <dbReference type="ARBA" id="ARBA00017721"/>
    </source>
</evidence>
<evidence type="ECO:0000256" key="4">
    <source>
        <dbReference type="ARBA" id="ARBA00012180"/>
    </source>
</evidence>
<dbReference type="Gene3D" id="3.40.970.10">
    <property type="entry name" value="Ribonuclease H1, N-terminal domain"/>
    <property type="match status" value="1"/>
</dbReference>
<dbReference type="GO" id="GO:0004523">
    <property type="term" value="F:RNA-DNA hybrid ribonuclease activity"/>
    <property type="evidence" value="ECO:0007669"/>
    <property type="project" value="UniProtKB-EC"/>
</dbReference>
<dbReference type="EMBL" id="MU157950">
    <property type="protein sequence ID" value="KAF9522344.1"/>
    <property type="molecule type" value="Genomic_DNA"/>
</dbReference>
<dbReference type="InterPro" id="IPR009027">
    <property type="entry name" value="Ribosomal_bL9/RNase_H1_N"/>
</dbReference>
<evidence type="ECO:0000313" key="13">
    <source>
        <dbReference type="Proteomes" id="UP000807306"/>
    </source>
</evidence>
<keyword evidence="13" id="KW-1185">Reference proteome</keyword>
<evidence type="ECO:0000256" key="9">
    <source>
        <dbReference type="ARBA" id="ARBA00022801"/>
    </source>
</evidence>